<feature type="domain" description="Amidohydrolase 3" evidence="1">
    <location>
        <begin position="2"/>
        <end position="417"/>
    </location>
</feature>
<dbReference type="PANTHER" id="PTHR22642:SF2">
    <property type="entry name" value="PROTEIN LONG AFTER FAR-RED 3"/>
    <property type="match status" value="1"/>
</dbReference>
<dbReference type="Pfam" id="PF07969">
    <property type="entry name" value="Amidohydro_3"/>
    <property type="match status" value="1"/>
</dbReference>
<dbReference type="EMBL" id="JBHSFZ010000058">
    <property type="protein sequence ID" value="MFC4595693.1"/>
    <property type="molecule type" value="Genomic_DNA"/>
</dbReference>
<name>A0ABV9F3G8_9SPHN</name>
<dbReference type="SUPFAM" id="SSF51556">
    <property type="entry name" value="Metallo-dependent hydrolases"/>
    <property type="match status" value="1"/>
</dbReference>
<accession>A0ABV9F3G8</accession>
<reference evidence="3" key="1">
    <citation type="journal article" date="2019" name="Int. J. Syst. Evol. Microbiol.">
        <title>The Global Catalogue of Microorganisms (GCM) 10K type strain sequencing project: providing services to taxonomists for standard genome sequencing and annotation.</title>
        <authorList>
            <consortium name="The Broad Institute Genomics Platform"/>
            <consortium name="The Broad Institute Genome Sequencing Center for Infectious Disease"/>
            <person name="Wu L."/>
            <person name="Ma J."/>
        </authorList>
    </citation>
    <scope>NUCLEOTIDE SEQUENCE [LARGE SCALE GENOMIC DNA]</scope>
    <source>
        <strain evidence="3">NBRC 103632</strain>
    </source>
</reference>
<comment type="caution">
    <text evidence="2">The sequence shown here is derived from an EMBL/GenBank/DDBJ whole genome shotgun (WGS) entry which is preliminary data.</text>
</comment>
<dbReference type="Gene3D" id="3.20.20.140">
    <property type="entry name" value="Metal-dependent hydrolases"/>
    <property type="match status" value="1"/>
</dbReference>
<dbReference type="InterPro" id="IPR013108">
    <property type="entry name" value="Amidohydro_3"/>
</dbReference>
<evidence type="ECO:0000259" key="1">
    <source>
        <dbReference type="Pfam" id="PF07969"/>
    </source>
</evidence>
<proteinExistence type="predicted"/>
<sequence length="418" mass="43891">MLDAQGGLLIPGLHDHHVHVAASAAALASVRCGPPEVRDAMGLAAALAVPGDGWLRGIGYHDSVAGDIDRRWIDRHAADRPVRVQHRSGRLWIFNSAGLDILLAAGGTPPPGLDRHSGRLSDEDGWLRATLGSGPPDFASMGHRWAKWGVTGITDMNPQNDAFAAGHFRAEQKRGALPQRVMLAGLPELARVSLGPDISLGPVKVHLHEAHLPDHDILIAGIKSAHAQGRGVAVHCVTETELVFTLAAFAEAGAQQGDRIEHASVASDELINEIGALGLAVVAQPNFVAERGDAYLADIPPDELSHLYRLRAFRDAGIVVAGGTDTPFGAADPWAAMAAAVGRRTASGRPFGPHEALTPEEALSLFLADPSHLGTIRRVEAGVVADLCLLTQDWGGLRSDLAASQVKASLIGGVLVYG</sequence>
<evidence type="ECO:0000313" key="2">
    <source>
        <dbReference type="EMBL" id="MFC4595693.1"/>
    </source>
</evidence>
<dbReference type="Gene3D" id="3.10.310.70">
    <property type="match status" value="1"/>
</dbReference>
<dbReference type="Proteomes" id="UP001595957">
    <property type="component" value="Unassembled WGS sequence"/>
</dbReference>
<keyword evidence="3" id="KW-1185">Reference proteome</keyword>
<evidence type="ECO:0000313" key="3">
    <source>
        <dbReference type="Proteomes" id="UP001595957"/>
    </source>
</evidence>
<gene>
    <name evidence="2" type="ORF">ACFO3E_16145</name>
</gene>
<protein>
    <submittedName>
        <fullName evidence="2">Amidohydrolase family protein</fullName>
    </submittedName>
</protein>
<dbReference type="RefSeq" id="WP_380806188.1">
    <property type="nucleotide sequence ID" value="NZ_JBHSFZ010000058.1"/>
</dbReference>
<organism evidence="2 3">
    <name type="scientific">Sphingobium tyrosinilyticum</name>
    <dbReference type="NCBI Taxonomy" id="2715436"/>
    <lineage>
        <taxon>Bacteria</taxon>
        <taxon>Pseudomonadati</taxon>
        <taxon>Pseudomonadota</taxon>
        <taxon>Alphaproteobacteria</taxon>
        <taxon>Sphingomonadales</taxon>
        <taxon>Sphingomonadaceae</taxon>
        <taxon>Sphingobium</taxon>
    </lineage>
</organism>
<dbReference type="PANTHER" id="PTHR22642">
    <property type="entry name" value="IMIDAZOLONEPROPIONASE"/>
    <property type="match status" value="1"/>
</dbReference>
<dbReference type="InterPro" id="IPR032466">
    <property type="entry name" value="Metal_Hydrolase"/>
</dbReference>